<comment type="caution">
    <text evidence="2">The sequence shown here is derived from an EMBL/GenBank/DDBJ whole genome shotgun (WGS) entry which is preliminary data.</text>
</comment>
<evidence type="ECO:0000313" key="3">
    <source>
        <dbReference type="Proteomes" id="UP000297910"/>
    </source>
</evidence>
<dbReference type="EMBL" id="PQXI01000037">
    <property type="protein sequence ID" value="TGO27779.1"/>
    <property type="molecule type" value="Genomic_DNA"/>
</dbReference>
<feature type="compositionally biased region" description="Polar residues" evidence="1">
    <location>
        <begin position="151"/>
        <end position="167"/>
    </location>
</feature>
<organism evidence="2 3">
    <name type="scientific">Botrytis paeoniae</name>
    <dbReference type="NCBI Taxonomy" id="278948"/>
    <lineage>
        <taxon>Eukaryota</taxon>
        <taxon>Fungi</taxon>
        <taxon>Dikarya</taxon>
        <taxon>Ascomycota</taxon>
        <taxon>Pezizomycotina</taxon>
        <taxon>Leotiomycetes</taxon>
        <taxon>Helotiales</taxon>
        <taxon>Sclerotiniaceae</taxon>
        <taxon>Botrytis</taxon>
    </lineage>
</organism>
<accession>A0A4Z1FY09</accession>
<dbReference type="AlphaFoldDB" id="A0A4Z1FY09"/>
<sequence>MKLLGTITTIDEPIVVVVVTVMFPLQLPISITLWNVNGVPNVHLIELSDHGYGESFERTIGKDGSNMRRELKCTNQVESRWLLLPCQYSRKALTMTAHPFSTSTMRRTLQAVLSRRTSIFPQSYCNSHFHYFCCRLNKRFSSVPQQSFSQKRAVSNITTPNSTNDSNPDLKDDGHWAELIKEVIRGQSASSCPVNYTGSVAYRTCYDACDSTRWDLFRRAFDALVMETWEEQAKYGVDPDDARFLWKMW</sequence>
<protein>
    <submittedName>
        <fullName evidence="2">Uncharacterized protein</fullName>
    </submittedName>
</protein>
<reference evidence="2 3" key="1">
    <citation type="submission" date="2017-12" db="EMBL/GenBank/DDBJ databases">
        <title>Comparative genomics of Botrytis spp.</title>
        <authorList>
            <person name="Valero-Jimenez C.A."/>
            <person name="Tapia P."/>
            <person name="Veloso J."/>
            <person name="Silva-Moreno E."/>
            <person name="Staats M."/>
            <person name="Valdes J.H."/>
            <person name="Van Kan J.A.L."/>
        </authorList>
    </citation>
    <scope>NUCLEOTIDE SEQUENCE [LARGE SCALE GENOMIC DNA]</scope>
    <source>
        <strain evidence="2 3">Bp0003</strain>
    </source>
</reference>
<proteinExistence type="predicted"/>
<feature type="region of interest" description="Disordered" evidence="1">
    <location>
        <begin position="151"/>
        <end position="170"/>
    </location>
</feature>
<dbReference type="Proteomes" id="UP000297910">
    <property type="component" value="Unassembled WGS sequence"/>
</dbReference>
<evidence type="ECO:0000256" key="1">
    <source>
        <dbReference type="SAM" id="MobiDB-lite"/>
    </source>
</evidence>
<evidence type="ECO:0000313" key="2">
    <source>
        <dbReference type="EMBL" id="TGO27779.1"/>
    </source>
</evidence>
<keyword evidence="3" id="KW-1185">Reference proteome</keyword>
<gene>
    <name evidence="2" type="ORF">BPAE_0037g00650</name>
</gene>
<name>A0A4Z1FY09_9HELO</name>